<dbReference type="InterPro" id="IPR001876">
    <property type="entry name" value="Znf_RanBP2"/>
</dbReference>
<evidence type="ECO:0000259" key="7">
    <source>
        <dbReference type="PROSITE" id="PS51698"/>
    </source>
</evidence>
<evidence type="ECO:0000256" key="3">
    <source>
        <dbReference type="ARBA" id="ARBA00022833"/>
    </source>
</evidence>
<feature type="compositionally biased region" description="Basic and acidic residues" evidence="5">
    <location>
        <begin position="200"/>
        <end position="212"/>
    </location>
</feature>
<evidence type="ECO:0000313" key="9">
    <source>
        <dbReference type="Proteomes" id="UP000789595"/>
    </source>
</evidence>
<dbReference type="GO" id="GO:0016567">
    <property type="term" value="P:protein ubiquitination"/>
    <property type="evidence" value="ECO:0007669"/>
    <property type="project" value="InterPro"/>
</dbReference>
<dbReference type="InterPro" id="IPR052858">
    <property type="entry name" value="E3_ubiquitin-ligase_LIN"/>
</dbReference>
<evidence type="ECO:0000256" key="1">
    <source>
        <dbReference type="ARBA" id="ARBA00022723"/>
    </source>
</evidence>
<dbReference type="GO" id="GO:0008270">
    <property type="term" value="F:zinc ion binding"/>
    <property type="evidence" value="ECO:0007669"/>
    <property type="project" value="UniProtKB-KW"/>
</dbReference>
<feature type="region of interest" description="Disordered" evidence="5">
    <location>
        <begin position="172"/>
        <end position="270"/>
    </location>
</feature>
<evidence type="ECO:0000256" key="2">
    <source>
        <dbReference type="ARBA" id="ARBA00022771"/>
    </source>
</evidence>
<dbReference type="AlphaFoldDB" id="A0A8J2SB14"/>
<dbReference type="SMART" id="SM00504">
    <property type="entry name" value="Ubox"/>
    <property type="match status" value="1"/>
</dbReference>
<feature type="compositionally biased region" description="Low complexity" evidence="5">
    <location>
        <begin position="83"/>
        <end position="99"/>
    </location>
</feature>
<feature type="compositionally biased region" description="Acidic residues" evidence="5">
    <location>
        <begin position="17"/>
        <end position="36"/>
    </location>
</feature>
<evidence type="ECO:0000313" key="8">
    <source>
        <dbReference type="EMBL" id="CAH0364984.1"/>
    </source>
</evidence>
<dbReference type="PROSITE" id="PS50199">
    <property type="entry name" value="ZF_RANBP2_2"/>
    <property type="match status" value="2"/>
</dbReference>
<evidence type="ECO:0008006" key="10">
    <source>
        <dbReference type="Google" id="ProtNLM"/>
    </source>
</evidence>
<feature type="domain" description="U-box" evidence="7">
    <location>
        <begin position="721"/>
        <end position="796"/>
    </location>
</feature>
<dbReference type="InterPro" id="IPR036443">
    <property type="entry name" value="Znf_RanBP2_sf"/>
</dbReference>
<feature type="domain" description="RanBP2-type" evidence="6">
    <location>
        <begin position="923"/>
        <end position="952"/>
    </location>
</feature>
<protein>
    <recommendedName>
        <fullName evidence="10">RanBP-type and C3HC4-type zinc finger-containing protein 1</fullName>
    </recommendedName>
</protein>
<reference evidence="8" key="1">
    <citation type="submission" date="2021-11" db="EMBL/GenBank/DDBJ databases">
        <authorList>
            <consortium name="Genoscope - CEA"/>
            <person name="William W."/>
        </authorList>
    </citation>
    <scope>NUCLEOTIDE SEQUENCE</scope>
</reference>
<feature type="region of interest" description="Disordered" evidence="5">
    <location>
        <begin position="1"/>
        <end position="69"/>
    </location>
</feature>
<accession>A0A8J2SB14</accession>
<keyword evidence="1" id="KW-0479">Metal-binding</keyword>
<evidence type="ECO:0000259" key="6">
    <source>
        <dbReference type="PROSITE" id="PS50199"/>
    </source>
</evidence>
<dbReference type="Pfam" id="PF00641">
    <property type="entry name" value="Zn_ribbon_RanBP"/>
    <property type="match status" value="2"/>
</dbReference>
<dbReference type="OrthoDB" id="6252103at2759"/>
<feature type="compositionally biased region" description="Low complexity" evidence="5">
    <location>
        <begin position="172"/>
        <end position="187"/>
    </location>
</feature>
<feature type="compositionally biased region" description="Low complexity" evidence="5">
    <location>
        <begin position="37"/>
        <end position="54"/>
    </location>
</feature>
<dbReference type="PANTHER" id="PTHR47446:SF2">
    <property type="entry name" value="RING-TYPE E3 UBIQUITIN TRANSFERASE"/>
    <property type="match status" value="1"/>
</dbReference>
<evidence type="ECO:0000256" key="4">
    <source>
        <dbReference type="PROSITE-ProRule" id="PRU00322"/>
    </source>
</evidence>
<comment type="caution">
    <text evidence="8">The sequence shown here is derived from an EMBL/GenBank/DDBJ whole genome shotgun (WGS) entry which is preliminary data.</text>
</comment>
<dbReference type="Gene3D" id="2.30.30.380">
    <property type="entry name" value="Zn-finger domain of Sec23/24"/>
    <property type="match status" value="1"/>
</dbReference>
<proteinExistence type="predicted"/>
<feature type="compositionally biased region" description="Low complexity" evidence="5">
    <location>
        <begin position="477"/>
        <end position="510"/>
    </location>
</feature>
<name>A0A8J2SB14_9STRA</name>
<feature type="compositionally biased region" description="Pro residues" evidence="5">
    <location>
        <begin position="113"/>
        <end position="135"/>
    </location>
</feature>
<keyword evidence="3" id="KW-0862">Zinc</keyword>
<sequence>MSSHYSTDYSRFKDIVDSDEEDEEKPGEGEEEEAAAADDAASASCSDSDSLPDLLEGEEAEDPAVEAAAAQWCAPTVSAAARAAMAAAAGRVSPVGGPRAPAPAPPAAAVSAPRPPAQAPPPAAAPAAPAPPPAPSIKEMKAKIREAGLGTADLLERQQVVARHEQALARLAEAARAKKAPPAAAAPARPPPAKAPGGRHSTDYSRFDHVASDDDDTDEDMPGLADPDAAPAAAAEDSAESASSASETDDEMPGLEDQEPPAAAPAAAAADACLGTAACPCCAARQRDEATRAARKARSEALKREKAVKAGARQRELIRKADEKRQRDRAAMARRKAAEREHEAERERRSREARDQRARAAEAERARKLAEAEQKRDAEAARAAADRAFDALRAVGTCRSCSSTIIHGANRVAVKCSGGCAMSYLAKCWETAVAPAIARGDGAYACPTDGCDGHLVRVERTTCKHGAVEAVREEACRAPSAQKPPEATAKKPPAPKRAAPAPRPAPAARLPADATASVWVGPLTDADFERRVDKALRRTALSAKAIEGIRRSLPPLGFLEAGPPEFVPGLAPRPYARVRASTATAAQIVARALEGRVGAGVVARVLSARELDAVVALETVERALDALRAHEAAAAALEVEAAARAAVAADRRRAALAKQASQQRLRAAVAAAPFPAPAARPRAASGLDADAAAWPAPDASPRRRAAMELAAADALEGAALDTTEDLYCPITHELFEDPCVLEGDGRTYERRAIEEWLRRGNRTSPLTSRTLASTRLAPNRDVRAAAAAFRAARGRADSDELGALRPEAAAPPAPPARAPADGTARLVQALAAVGCALDATAEQLLRDAEVDLDCVHDLEPEDVAEVGLTSHDAAALLAARPRLRGGAAPPETWACPACTLANSDTVATCQACGGPRPGAPAPAEAGWACAACTLANPQLVLACVACGATRPPEM</sequence>
<feature type="region of interest" description="Disordered" evidence="5">
    <location>
        <begin position="285"/>
        <end position="373"/>
    </location>
</feature>
<feature type="compositionally biased region" description="Low complexity" evidence="5">
    <location>
        <begin position="225"/>
        <end position="246"/>
    </location>
</feature>
<dbReference type="PANTHER" id="PTHR47446">
    <property type="entry name" value="RING-TYPE E3 UBIQUITIN TRANSFERASE"/>
    <property type="match status" value="1"/>
</dbReference>
<dbReference type="EMBL" id="CAKKNE010000001">
    <property type="protein sequence ID" value="CAH0364984.1"/>
    <property type="molecule type" value="Genomic_DNA"/>
</dbReference>
<gene>
    <name evidence="8" type="ORF">PECAL_1P13830</name>
</gene>
<feature type="domain" description="RanBP2-type" evidence="6">
    <location>
        <begin position="884"/>
        <end position="918"/>
    </location>
</feature>
<keyword evidence="9" id="KW-1185">Reference proteome</keyword>
<dbReference type="SMART" id="SM00547">
    <property type="entry name" value="ZnF_RBZ"/>
    <property type="match status" value="2"/>
</dbReference>
<dbReference type="SUPFAM" id="SSF57850">
    <property type="entry name" value="RING/U-box"/>
    <property type="match status" value="1"/>
</dbReference>
<dbReference type="CDD" id="cd16655">
    <property type="entry name" value="RING-Ubox_WDSUB1-like"/>
    <property type="match status" value="1"/>
</dbReference>
<dbReference type="InterPro" id="IPR013083">
    <property type="entry name" value="Znf_RING/FYVE/PHD"/>
</dbReference>
<feature type="region of interest" description="Disordered" evidence="5">
    <location>
        <begin position="474"/>
        <end position="510"/>
    </location>
</feature>
<organism evidence="8 9">
    <name type="scientific">Pelagomonas calceolata</name>
    <dbReference type="NCBI Taxonomy" id="35677"/>
    <lineage>
        <taxon>Eukaryota</taxon>
        <taxon>Sar</taxon>
        <taxon>Stramenopiles</taxon>
        <taxon>Ochrophyta</taxon>
        <taxon>Pelagophyceae</taxon>
        <taxon>Pelagomonadales</taxon>
        <taxon>Pelagomonadaceae</taxon>
        <taxon>Pelagomonas</taxon>
    </lineage>
</organism>
<feature type="compositionally biased region" description="Acidic residues" evidence="5">
    <location>
        <begin position="247"/>
        <end position="259"/>
    </location>
</feature>
<keyword evidence="2 4" id="KW-0863">Zinc-finger</keyword>
<feature type="compositionally biased region" description="Acidic residues" evidence="5">
    <location>
        <begin position="55"/>
        <end position="64"/>
    </location>
</feature>
<dbReference type="InterPro" id="IPR003613">
    <property type="entry name" value="Ubox_domain"/>
</dbReference>
<dbReference type="PROSITE" id="PS01358">
    <property type="entry name" value="ZF_RANBP2_1"/>
    <property type="match status" value="2"/>
</dbReference>
<dbReference type="Gene3D" id="3.30.40.10">
    <property type="entry name" value="Zinc/RING finger domain, C3HC4 (zinc finger)"/>
    <property type="match status" value="1"/>
</dbReference>
<dbReference type="Pfam" id="PF04564">
    <property type="entry name" value="U-box"/>
    <property type="match status" value="1"/>
</dbReference>
<dbReference type="GO" id="GO:0004842">
    <property type="term" value="F:ubiquitin-protein transferase activity"/>
    <property type="evidence" value="ECO:0007669"/>
    <property type="project" value="InterPro"/>
</dbReference>
<feature type="compositionally biased region" description="Low complexity" evidence="5">
    <location>
        <begin position="260"/>
        <end position="270"/>
    </location>
</feature>
<dbReference type="Proteomes" id="UP000789595">
    <property type="component" value="Unassembled WGS sequence"/>
</dbReference>
<feature type="region of interest" description="Disordered" evidence="5">
    <location>
        <begin position="798"/>
        <end position="820"/>
    </location>
</feature>
<feature type="region of interest" description="Disordered" evidence="5">
    <location>
        <begin position="83"/>
        <end position="136"/>
    </location>
</feature>
<dbReference type="PROSITE" id="PS51698">
    <property type="entry name" value="U_BOX"/>
    <property type="match status" value="1"/>
</dbReference>
<dbReference type="Gene3D" id="4.10.1060.10">
    <property type="entry name" value="Zinc finger, RanBP2-type"/>
    <property type="match status" value="1"/>
</dbReference>
<evidence type="ECO:0000256" key="5">
    <source>
        <dbReference type="SAM" id="MobiDB-lite"/>
    </source>
</evidence>
<dbReference type="SUPFAM" id="SSF90209">
    <property type="entry name" value="Ran binding protein zinc finger-like"/>
    <property type="match status" value="1"/>
</dbReference>